<protein>
    <recommendedName>
        <fullName evidence="1">Mos1 transposase HTH domain-containing protein</fullName>
    </recommendedName>
</protein>
<feature type="non-terminal residue" evidence="2">
    <location>
        <position position="64"/>
    </location>
</feature>
<gene>
    <name evidence="2" type="ORF">EAI_12787</name>
</gene>
<name>E2B928_HARSA</name>
<dbReference type="AlphaFoldDB" id="E2B928"/>
<proteinExistence type="predicted"/>
<dbReference type="Gene3D" id="1.10.10.1450">
    <property type="match status" value="1"/>
</dbReference>
<sequence length="64" mass="7660">MNNEKVYFRAITLLYFRESKNAIQTAEEISTRDARGDSAVNERITQKWLKKFRDEDFSLVDDER</sequence>
<dbReference type="InterPro" id="IPR041426">
    <property type="entry name" value="Mos1_HTH"/>
</dbReference>
<reference evidence="2 3" key="1">
    <citation type="journal article" date="2010" name="Science">
        <title>Genomic comparison of the ants Camponotus floridanus and Harpegnathos saltator.</title>
        <authorList>
            <person name="Bonasio R."/>
            <person name="Zhang G."/>
            <person name="Ye C."/>
            <person name="Mutti N.S."/>
            <person name="Fang X."/>
            <person name="Qin N."/>
            <person name="Donahue G."/>
            <person name="Yang P."/>
            <person name="Li Q."/>
            <person name="Li C."/>
            <person name="Zhang P."/>
            <person name="Huang Z."/>
            <person name="Berger S.L."/>
            <person name="Reinberg D."/>
            <person name="Wang J."/>
            <person name="Liebig J."/>
        </authorList>
    </citation>
    <scope>NUCLEOTIDE SEQUENCE [LARGE SCALE GENOMIC DNA]</scope>
    <source>
        <strain evidence="2 3">R22 G/1</strain>
    </source>
</reference>
<evidence type="ECO:0000313" key="3">
    <source>
        <dbReference type="Proteomes" id="UP000008237"/>
    </source>
</evidence>
<keyword evidence="3" id="KW-1185">Reference proteome</keyword>
<evidence type="ECO:0000313" key="2">
    <source>
        <dbReference type="EMBL" id="EFN87794.1"/>
    </source>
</evidence>
<dbReference type="InParanoid" id="E2B928"/>
<organism evidence="3">
    <name type="scientific">Harpegnathos saltator</name>
    <name type="common">Jerdon's jumping ant</name>
    <dbReference type="NCBI Taxonomy" id="610380"/>
    <lineage>
        <taxon>Eukaryota</taxon>
        <taxon>Metazoa</taxon>
        <taxon>Ecdysozoa</taxon>
        <taxon>Arthropoda</taxon>
        <taxon>Hexapoda</taxon>
        <taxon>Insecta</taxon>
        <taxon>Pterygota</taxon>
        <taxon>Neoptera</taxon>
        <taxon>Endopterygota</taxon>
        <taxon>Hymenoptera</taxon>
        <taxon>Apocrita</taxon>
        <taxon>Aculeata</taxon>
        <taxon>Formicoidea</taxon>
        <taxon>Formicidae</taxon>
        <taxon>Ponerinae</taxon>
        <taxon>Ponerini</taxon>
        <taxon>Harpegnathos</taxon>
    </lineage>
</organism>
<dbReference type="Pfam" id="PF17906">
    <property type="entry name" value="HTH_48"/>
    <property type="match status" value="1"/>
</dbReference>
<dbReference type="EMBL" id="GL446425">
    <property type="protein sequence ID" value="EFN87794.1"/>
    <property type="molecule type" value="Genomic_DNA"/>
</dbReference>
<dbReference type="Proteomes" id="UP000008237">
    <property type="component" value="Unassembled WGS sequence"/>
</dbReference>
<evidence type="ECO:0000259" key="1">
    <source>
        <dbReference type="Pfam" id="PF17906"/>
    </source>
</evidence>
<feature type="domain" description="Mos1 transposase HTH" evidence="1">
    <location>
        <begin position="5"/>
        <end position="56"/>
    </location>
</feature>
<accession>E2B928</accession>